<feature type="non-terminal residue" evidence="6">
    <location>
        <position position="334"/>
    </location>
</feature>
<dbReference type="GO" id="GO:0009299">
    <property type="term" value="P:mRNA transcription"/>
    <property type="evidence" value="ECO:0007669"/>
    <property type="project" value="EnsemblFungi"/>
</dbReference>
<dbReference type="Gene3D" id="3.30.1600.10">
    <property type="entry name" value="SIR2/SIRT2 'Small Domain"/>
    <property type="match status" value="1"/>
</dbReference>
<dbReference type="PANTHER" id="PTHR11085">
    <property type="entry name" value="NAD-DEPENDENT PROTEIN DEACYLASE SIRTUIN-5, MITOCHONDRIAL-RELATED"/>
    <property type="match status" value="1"/>
</dbReference>
<name>A0A1E4U1P3_PACTA</name>
<dbReference type="PROSITE" id="PS50305">
    <property type="entry name" value="SIRTUIN"/>
    <property type="match status" value="1"/>
</dbReference>
<dbReference type="GO" id="GO:0005721">
    <property type="term" value="C:pericentric heterochromatin"/>
    <property type="evidence" value="ECO:0007669"/>
    <property type="project" value="EnsemblFungi"/>
</dbReference>
<evidence type="ECO:0000313" key="6">
    <source>
        <dbReference type="EMBL" id="ODV97921.1"/>
    </source>
</evidence>
<dbReference type="SUPFAM" id="SSF52467">
    <property type="entry name" value="DHS-like NAD/FAD-binding domain"/>
    <property type="match status" value="1"/>
</dbReference>
<keyword evidence="3" id="KW-0520">NAD</keyword>
<feature type="binding site" evidence="4">
    <location>
        <position position="235"/>
    </location>
    <ligand>
        <name>Zn(2+)</name>
        <dbReference type="ChEBI" id="CHEBI:29105"/>
    </ligand>
</feature>
<dbReference type="Gene3D" id="3.40.50.1220">
    <property type="entry name" value="TPP-binding domain"/>
    <property type="match status" value="1"/>
</dbReference>
<keyword evidence="4" id="KW-0862">Zinc</keyword>
<evidence type="ECO:0000256" key="2">
    <source>
        <dbReference type="ARBA" id="ARBA00022679"/>
    </source>
</evidence>
<dbReference type="Proteomes" id="UP000094236">
    <property type="component" value="Unassembled WGS sequence"/>
</dbReference>
<evidence type="ECO:0000313" key="7">
    <source>
        <dbReference type="Proteomes" id="UP000094236"/>
    </source>
</evidence>
<gene>
    <name evidence="6" type="ORF">PACTADRAFT_23222</name>
</gene>
<dbReference type="Pfam" id="PF02146">
    <property type="entry name" value="SIR2"/>
    <property type="match status" value="1"/>
</dbReference>
<dbReference type="GO" id="GO:0031508">
    <property type="term" value="P:pericentric heterochromatin formation"/>
    <property type="evidence" value="ECO:0007669"/>
    <property type="project" value="EnsemblFungi"/>
</dbReference>
<dbReference type="OrthoDB" id="2919105at2759"/>
<evidence type="ECO:0000259" key="5">
    <source>
        <dbReference type="PROSITE" id="PS50305"/>
    </source>
</evidence>
<feature type="non-terminal residue" evidence="6">
    <location>
        <position position="1"/>
    </location>
</feature>
<accession>A0A1E4U1P3</accession>
<organism evidence="6 7">
    <name type="scientific">Pachysolen tannophilus NRRL Y-2460</name>
    <dbReference type="NCBI Taxonomy" id="669874"/>
    <lineage>
        <taxon>Eukaryota</taxon>
        <taxon>Fungi</taxon>
        <taxon>Dikarya</taxon>
        <taxon>Ascomycota</taxon>
        <taxon>Saccharomycotina</taxon>
        <taxon>Pichiomycetes</taxon>
        <taxon>Pachysolenaceae</taxon>
        <taxon>Pachysolen</taxon>
    </lineage>
</organism>
<dbReference type="PANTHER" id="PTHR11085:SF15">
    <property type="entry name" value="NAD-DEPENDENT HISTONE DEACETYLASE HST4"/>
    <property type="match status" value="1"/>
</dbReference>
<dbReference type="InterPro" id="IPR050134">
    <property type="entry name" value="NAD-dep_sirtuin_deacylases"/>
</dbReference>
<dbReference type="GO" id="GO:0005730">
    <property type="term" value="C:nucleolus"/>
    <property type="evidence" value="ECO:0007669"/>
    <property type="project" value="EnsemblFungi"/>
</dbReference>
<dbReference type="InterPro" id="IPR026591">
    <property type="entry name" value="Sirtuin_cat_small_dom_sf"/>
</dbReference>
<dbReference type="GO" id="GO:0099115">
    <property type="term" value="C:chromosome, subtelomeric region"/>
    <property type="evidence" value="ECO:0007669"/>
    <property type="project" value="EnsemblFungi"/>
</dbReference>
<protein>
    <recommendedName>
        <fullName evidence="5">Deacetylase sirtuin-type domain-containing protein</fullName>
    </recommendedName>
</protein>
<dbReference type="GO" id="GO:1990414">
    <property type="term" value="P:replication-born double-strand break repair via sister chromatid exchange"/>
    <property type="evidence" value="ECO:0007669"/>
    <property type="project" value="EnsemblFungi"/>
</dbReference>
<dbReference type="GO" id="GO:0005739">
    <property type="term" value="C:mitochondrion"/>
    <property type="evidence" value="ECO:0007669"/>
    <property type="project" value="EnsemblFungi"/>
</dbReference>
<sequence length="334" mass="37617">KNKPQRKPKLSFRPPNGSILKITDFNSKLPLIDQDSYMDLDDISFLNHSLINSKKIVVVSGAGISVAAGIPDFRSSNGLFQGLSDQTTKGGNGKQLFDYQSVYRSPELMVKFHEMVKSLFKMSLAYKPTLFHKFLNYLSMDSRLLRLYTQNIDCFETQLSQLQTNIPLSSLDDAPKTIQLHGNVQIMGCTKCKYISKLNPEIFNSLSNNTELPICPECEEMETVRKVVGKRSVGCGNLRPRIVLYNEFHPDGEIIGSISSKDLLRKPDSLIIVGTTLKIPGVRRLVKELTRVVHYNKGCVIWINIEEPSMSVVDYLEFIDLIVVGDCQDIPLIL</sequence>
<keyword evidence="4" id="KW-0479">Metal-binding</keyword>
<dbReference type="InterPro" id="IPR026590">
    <property type="entry name" value="Ssirtuin_cat_dom"/>
</dbReference>
<keyword evidence="7" id="KW-1185">Reference proteome</keyword>
<dbReference type="STRING" id="669874.A0A1E4U1P3"/>
<dbReference type="AlphaFoldDB" id="A0A1E4U1P3"/>
<evidence type="ECO:0000256" key="4">
    <source>
        <dbReference type="PROSITE-ProRule" id="PRU00236"/>
    </source>
</evidence>
<dbReference type="GO" id="GO:0140861">
    <property type="term" value="P:DNA repair-dependent chromatin remodeling"/>
    <property type="evidence" value="ECO:0007669"/>
    <property type="project" value="EnsemblFungi"/>
</dbReference>
<evidence type="ECO:0000256" key="3">
    <source>
        <dbReference type="ARBA" id="ARBA00023027"/>
    </source>
</evidence>
<dbReference type="GO" id="GO:0033553">
    <property type="term" value="C:rDNA heterochromatin"/>
    <property type="evidence" value="ECO:0007669"/>
    <property type="project" value="EnsemblFungi"/>
</dbReference>
<dbReference type="GO" id="GO:0000122">
    <property type="term" value="P:negative regulation of transcription by RNA polymerase II"/>
    <property type="evidence" value="ECO:0007669"/>
    <property type="project" value="EnsemblFungi"/>
</dbReference>
<feature type="binding site" evidence="4">
    <location>
        <position position="189"/>
    </location>
    <ligand>
        <name>Zn(2+)</name>
        <dbReference type="ChEBI" id="CHEBI:29105"/>
    </ligand>
</feature>
<feature type="binding site" evidence="4">
    <location>
        <position position="215"/>
    </location>
    <ligand>
        <name>Zn(2+)</name>
        <dbReference type="ChEBI" id="CHEBI:29105"/>
    </ligand>
</feature>
<feature type="binding site" evidence="4">
    <location>
        <position position="192"/>
    </location>
    <ligand>
        <name>Zn(2+)</name>
        <dbReference type="ChEBI" id="CHEBI:29105"/>
    </ligand>
</feature>
<dbReference type="InterPro" id="IPR003000">
    <property type="entry name" value="Sirtuin"/>
</dbReference>
<dbReference type="GO" id="GO:0031509">
    <property type="term" value="P:subtelomeric heterochromatin formation"/>
    <property type="evidence" value="ECO:0007669"/>
    <property type="project" value="EnsemblFungi"/>
</dbReference>
<keyword evidence="2" id="KW-0808">Transferase</keyword>
<reference evidence="7" key="1">
    <citation type="submission" date="2016-05" db="EMBL/GenBank/DDBJ databases">
        <title>Comparative genomics of biotechnologically important yeasts.</title>
        <authorList>
            <consortium name="DOE Joint Genome Institute"/>
            <person name="Riley R."/>
            <person name="Haridas S."/>
            <person name="Wolfe K.H."/>
            <person name="Lopes M.R."/>
            <person name="Hittinger C.T."/>
            <person name="Goker M."/>
            <person name="Salamov A."/>
            <person name="Wisecaver J."/>
            <person name="Long T.M."/>
            <person name="Aerts A.L."/>
            <person name="Barry K."/>
            <person name="Choi C."/>
            <person name="Clum A."/>
            <person name="Coughlan A.Y."/>
            <person name="Deshpande S."/>
            <person name="Douglass A.P."/>
            <person name="Hanson S.J."/>
            <person name="Klenk H.-P."/>
            <person name="Labutti K."/>
            <person name="Lapidus A."/>
            <person name="Lindquist E."/>
            <person name="Lipzen A."/>
            <person name="Meier-Kolthoff J.P."/>
            <person name="Ohm R.A."/>
            <person name="Otillar R.P."/>
            <person name="Pangilinan J."/>
            <person name="Peng Y."/>
            <person name="Rokas A."/>
            <person name="Rosa C.A."/>
            <person name="Scheuner C."/>
            <person name="Sibirny A.A."/>
            <person name="Slot J.C."/>
            <person name="Stielow J.B."/>
            <person name="Sun H."/>
            <person name="Kurtzman C.P."/>
            <person name="Blackwell M."/>
            <person name="Grigoriev I.V."/>
            <person name="Jeffries T.W."/>
        </authorList>
    </citation>
    <scope>NUCLEOTIDE SEQUENCE [LARGE SCALE GENOMIC DNA]</scope>
    <source>
        <strain evidence="7">NRRL Y-2460</strain>
    </source>
</reference>
<dbReference type="InterPro" id="IPR029035">
    <property type="entry name" value="DHS-like_NAD/FAD-binding_dom"/>
</dbReference>
<dbReference type="GO" id="GO:0031934">
    <property type="term" value="C:mating-type region heterochromatin"/>
    <property type="evidence" value="ECO:0007669"/>
    <property type="project" value="EnsemblFungi"/>
</dbReference>
<dbReference type="GO" id="GO:0140765">
    <property type="term" value="F:histone H3K56 deacetylase activity, NAD-dependent"/>
    <property type="evidence" value="ECO:0007669"/>
    <property type="project" value="EnsemblFungi"/>
</dbReference>
<feature type="domain" description="Deacetylase sirtuin-type" evidence="5">
    <location>
        <begin position="30"/>
        <end position="334"/>
    </location>
</feature>
<evidence type="ECO:0000256" key="1">
    <source>
        <dbReference type="ARBA" id="ARBA00006924"/>
    </source>
</evidence>
<dbReference type="GO" id="GO:0070403">
    <property type="term" value="F:NAD+ binding"/>
    <property type="evidence" value="ECO:0007669"/>
    <property type="project" value="InterPro"/>
</dbReference>
<dbReference type="GO" id="GO:0046872">
    <property type="term" value="F:metal ion binding"/>
    <property type="evidence" value="ECO:0007669"/>
    <property type="project" value="UniProtKB-KW"/>
</dbReference>
<dbReference type="GO" id="GO:0046459">
    <property type="term" value="P:short-chain fatty acid metabolic process"/>
    <property type="evidence" value="ECO:0007669"/>
    <property type="project" value="EnsemblFungi"/>
</dbReference>
<proteinExistence type="inferred from homology"/>
<feature type="active site" description="Proton acceptor" evidence="4">
    <location>
        <position position="181"/>
    </location>
</feature>
<dbReference type="GO" id="GO:0006282">
    <property type="term" value="P:regulation of DNA repair"/>
    <property type="evidence" value="ECO:0007669"/>
    <property type="project" value="TreeGrafter"/>
</dbReference>
<comment type="similarity">
    <text evidence="1">Belongs to the sirtuin family. Class I subfamily.</text>
</comment>
<dbReference type="EMBL" id="KV454011">
    <property type="protein sequence ID" value="ODV97921.1"/>
    <property type="molecule type" value="Genomic_DNA"/>
</dbReference>